<dbReference type="GO" id="GO:0000724">
    <property type="term" value="P:double-strand break repair via homologous recombination"/>
    <property type="evidence" value="ECO:0007669"/>
    <property type="project" value="TreeGrafter"/>
</dbReference>
<accession>A0A397S890</accession>
<dbReference type="GO" id="GO:0006260">
    <property type="term" value="P:DNA replication"/>
    <property type="evidence" value="ECO:0007669"/>
    <property type="project" value="InterPro"/>
</dbReference>
<dbReference type="EMBL" id="QKYT01000654">
    <property type="protein sequence ID" value="RIA82553.1"/>
    <property type="molecule type" value="Genomic_DNA"/>
</dbReference>
<dbReference type="GO" id="GO:0006298">
    <property type="term" value="P:mismatch repair"/>
    <property type="evidence" value="ECO:0007669"/>
    <property type="project" value="TreeGrafter"/>
</dbReference>
<dbReference type="InterPro" id="IPR013970">
    <property type="entry name" value="Rfa2"/>
</dbReference>
<dbReference type="PANTHER" id="PTHR15114">
    <property type="entry name" value="REPLICATION PROTEIN A3"/>
    <property type="match status" value="1"/>
</dbReference>
<dbReference type="AlphaFoldDB" id="A0A397S890"/>
<dbReference type="Gene3D" id="2.40.50.140">
    <property type="entry name" value="Nucleic acid-binding proteins"/>
    <property type="match status" value="1"/>
</dbReference>
<comment type="similarity">
    <text evidence="2">Belongs to the replication factor A protein 3 family.</text>
</comment>
<reference evidence="4 5" key="1">
    <citation type="submission" date="2018-06" db="EMBL/GenBank/DDBJ databases">
        <title>Comparative genomics reveals the genomic features of Rhizophagus irregularis, R. cerebriforme, R. diaphanum and Gigaspora rosea, and their symbiotic lifestyle signature.</title>
        <authorList>
            <person name="Morin E."/>
            <person name="San Clemente H."/>
            <person name="Chen E.C.H."/>
            <person name="De La Providencia I."/>
            <person name="Hainaut M."/>
            <person name="Kuo A."/>
            <person name="Kohler A."/>
            <person name="Murat C."/>
            <person name="Tang N."/>
            <person name="Roy S."/>
            <person name="Loubradou J."/>
            <person name="Henrissat B."/>
            <person name="Grigoriev I.V."/>
            <person name="Corradi N."/>
            <person name="Roux C."/>
            <person name="Martin F.M."/>
        </authorList>
    </citation>
    <scope>NUCLEOTIDE SEQUENCE [LARGE SCALE GENOMIC DNA]</scope>
    <source>
        <strain evidence="4 5">DAOM 227022</strain>
    </source>
</reference>
<dbReference type="GO" id="GO:0003697">
    <property type="term" value="F:single-stranded DNA binding"/>
    <property type="evidence" value="ECO:0007669"/>
    <property type="project" value="TreeGrafter"/>
</dbReference>
<dbReference type="SUPFAM" id="SSF50249">
    <property type="entry name" value="Nucleic acid-binding proteins"/>
    <property type="match status" value="1"/>
</dbReference>
<dbReference type="GO" id="GO:0035861">
    <property type="term" value="C:site of double-strand break"/>
    <property type="evidence" value="ECO:0007669"/>
    <property type="project" value="TreeGrafter"/>
</dbReference>
<dbReference type="GO" id="GO:0005662">
    <property type="term" value="C:DNA replication factor A complex"/>
    <property type="evidence" value="ECO:0007669"/>
    <property type="project" value="TreeGrafter"/>
</dbReference>
<comment type="caution">
    <text evidence="4">The sequence shown here is derived from an EMBL/GenBank/DDBJ whole genome shotgun (WGS) entry which is preliminary data.</text>
</comment>
<evidence type="ECO:0000256" key="2">
    <source>
        <dbReference type="ARBA" id="ARBA00009761"/>
    </source>
</evidence>
<dbReference type="InterPro" id="IPR012340">
    <property type="entry name" value="NA-bd_OB-fold"/>
</dbReference>
<evidence type="ECO:0000256" key="1">
    <source>
        <dbReference type="ARBA" id="ARBA00004123"/>
    </source>
</evidence>
<sequence>MSKMEGSTPRITSSLLSKYRGQIVRCIGRVLNTTRTAATLETCDRGQVTVILGPDNPTLISRSNVEVVGRVTDELTIKEFVTYDINDNFDFDFYNSLVKMSQNYPNLFS</sequence>
<dbReference type="GO" id="GO:0006284">
    <property type="term" value="P:base-excision repair"/>
    <property type="evidence" value="ECO:0007669"/>
    <property type="project" value="TreeGrafter"/>
</dbReference>
<dbReference type="GO" id="GO:0003684">
    <property type="term" value="F:damaged DNA binding"/>
    <property type="evidence" value="ECO:0007669"/>
    <property type="project" value="TreeGrafter"/>
</dbReference>
<organism evidence="4 5">
    <name type="scientific">Glomus cerebriforme</name>
    <dbReference type="NCBI Taxonomy" id="658196"/>
    <lineage>
        <taxon>Eukaryota</taxon>
        <taxon>Fungi</taxon>
        <taxon>Fungi incertae sedis</taxon>
        <taxon>Mucoromycota</taxon>
        <taxon>Glomeromycotina</taxon>
        <taxon>Glomeromycetes</taxon>
        <taxon>Glomerales</taxon>
        <taxon>Glomeraceae</taxon>
        <taxon>Glomus</taxon>
    </lineage>
</organism>
<dbReference type="GO" id="GO:0006289">
    <property type="term" value="P:nucleotide-excision repair"/>
    <property type="evidence" value="ECO:0007669"/>
    <property type="project" value="TreeGrafter"/>
</dbReference>
<dbReference type="CDD" id="cd04479">
    <property type="entry name" value="RPA3"/>
    <property type="match status" value="1"/>
</dbReference>
<keyword evidence="3" id="KW-0539">Nucleus</keyword>
<dbReference type="OrthoDB" id="188186at2759"/>
<evidence type="ECO:0000313" key="5">
    <source>
        <dbReference type="Proteomes" id="UP000265703"/>
    </source>
</evidence>
<dbReference type="Pfam" id="PF08661">
    <property type="entry name" value="Rep_fac-A_3"/>
    <property type="match status" value="1"/>
</dbReference>
<name>A0A397S890_9GLOM</name>
<gene>
    <name evidence="4" type="ORF">C1645_880992</name>
</gene>
<protein>
    <submittedName>
        <fullName evidence="4">Replication factor A protein 3</fullName>
    </submittedName>
</protein>
<dbReference type="STRING" id="658196.A0A397S890"/>
<comment type="subcellular location">
    <subcellularLocation>
        <location evidence="1">Nucleus</location>
    </subcellularLocation>
</comment>
<evidence type="ECO:0000313" key="4">
    <source>
        <dbReference type="EMBL" id="RIA82553.1"/>
    </source>
</evidence>
<dbReference type="PANTHER" id="PTHR15114:SF1">
    <property type="entry name" value="REPLICATION PROTEIN A 14 KDA SUBUNIT"/>
    <property type="match status" value="1"/>
</dbReference>
<proteinExistence type="inferred from homology"/>
<dbReference type="Proteomes" id="UP000265703">
    <property type="component" value="Unassembled WGS sequence"/>
</dbReference>
<evidence type="ECO:0000256" key="3">
    <source>
        <dbReference type="ARBA" id="ARBA00023242"/>
    </source>
</evidence>
<keyword evidence="5" id="KW-1185">Reference proteome</keyword>